<sequence length="170" mass="18139">MASLRYRRLWEGVSKSCIWREGGRKGLGGGGEGGRSGRRGMSTRPEIAQPFPSLVITAEGVTASGSFAETQASYLNPDMSLVRDLDRQLSEKRLGLVAHYYMDPELQGTLAALTWPHVKVADSLAMGTAAAAMAGSGEVEAVVCMGVDFMAESVQASVRSRGLTALPIYR</sequence>
<keyword evidence="9" id="KW-0411">Iron-sulfur</keyword>
<dbReference type="PANTHER" id="PTHR30573">
    <property type="entry name" value="QUINOLINATE SYNTHETASE A"/>
    <property type="match status" value="1"/>
</dbReference>
<evidence type="ECO:0000256" key="10">
    <source>
        <dbReference type="SAM" id="MobiDB-lite"/>
    </source>
</evidence>
<feature type="region of interest" description="Disordered" evidence="10">
    <location>
        <begin position="24"/>
        <end position="44"/>
    </location>
</feature>
<organism evidence="11">
    <name type="scientific">Nannochloropsis gaditana (strain CCMP526)</name>
    <name type="common">Green microalga</name>
    <name type="synonym">Microchloropsis gaditana</name>
    <dbReference type="NCBI Taxonomy" id="1093141"/>
    <lineage>
        <taxon>Eukaryota</taxon>
        <taxon>Sar</taxon>
        <taxon>Stramenopiles</taxon>
        <taxon>Ochrophyta</taxon>
        <taxon>Eustigmatophyceae</taxon>
        <taxon>Eustigmatales</taxon>
        <taxon>Monodopsidaceae</taxon>
        <taxon>Nannochloropsis</taxon>
    </lineage>
</organism>
<dbReference type="GO" id="GO:0046872">
    <property type="term" value="F:metal ion binding"/>
    <property type="evidence" value="ECO:0007669"/>
    <property type="project" value="UniProtKB-KW"/>
</dbReference>
<feature type="non-terminal residue" evidence="11">
    <location>
        <position position="170"/>
    </location>
</feature>
<comment type="cofactor">
    <cofactor evidence="1">
        <name>[4Fe-4S] cluster</name>
        <dbReference type="ChEBI" id="CHEBI:49883"/>
    </cofactor>
</comment>
<evidence type="ECO:0000256" key="9">
    <source>
        <dbReference type="ARBA" id="ARBA00023014"/>
    </source>
</evidence>
<evidence type="ECO:0000313" key="11">
    <source>
        <dbReference type="EMBL" id="AFJ68964.1"/>
    </source>
</evidence>
<evidence type="ECO:0000256" key="2">
    <source>
        <dbReference type="ARBA" id="ARBA00005065"/>
    </source>
</evidence>
<keyword evidence="7" id="KW-0479">Metal-binding</keyword>
<evidence type="ECO:0000256" key="3">
    <source>
        <dbReference type="ARBA" id="ARBA00012669"/>
    </source>
</evidence>
<evidence type="ECO:0000256" key="6">
    <source>
        <dbReference type="ARBA" id="ARBA00022679"/>
    </source>
</evidence>
<protein>
    <recommendedName>
        <fullName evidence="3">quinolinate synthase</fullName>
        <ecNumber evidence="3">2.5.1.72</ecNumber>
    </recommendedName>
</protein>
<evidence type="ECO:0000256" key="5">
    <source>
        <dbReference type="ARBA" id="ARBA00022642"/>
    </source>
</evidence>
<dbReference type="AlphaFoldDB" id="I2CPY1"/>
<feature type="compositionally biased region" description="Gly residues" evidence="10">
    <location>
        <begin position="25"/>
        <end position="34"/>
    </location>
</feature>
<dbReference type="SUPFAM" id="SSF142754">
    <property type="entry name" value="NadA-like"/>
    <property type="match status" value="1"/>
</dbReference>
<dbReference type="GO" id="GO:0008987">
    <property type="term" value="F:quinolinate synthetase A activity"/>
    <property type="evidence" value="ECO:0007669"/>
    <property type="project" value="InterPro"/>
</dbReference>
<evidence type="ECO:0000256" key="8">
    <source>
        <dbReference type="ARBA" id="ARBA00023004"/>
    </source>
</evidence>
<reference evidence="11" key="1">
    <citation type="journal article" date="2012" name="Bioengineered">
        <title>Additional insights into the genome of the oleaginous model alga Nannochloropsis gaditana.</title>
        <authorList>
            <person name="Jinkerson R.E."/>
            <person name="Radakovits R."/>
            <person name="Posewitz M.C."/>
        </authorList>
    </citation>
    <scope>NUCLEOTIDE SEQUENCE</scope>
    <source>
        <strain evidence="11">CCMP526</strain>
    </source>
</reference>
<comment type="pathway">
    <text evidence="2">Cofactor biosynthesis; NAD(+) biosynthesis; quinolinate from iminoaspartate: step 1/1.</text>
</comment>
<evidence type="ECO:0000256" key="1">
    <source>
        <dbReference type="ARBA" id="ARBA00001966"/>
    </source>
</evidence>
<dbReference type="PANTHER" id="PTHR30573:SF0">
    <property type="entry name" value="QUINOLINATE SYNTHASE, CHLOROPLASTIC"/>
    <property type="match status" value="1"/>
</dbReference>
<dbReference type="GO" id="GO:0034628">
    <property type="term" value="P:'de novo' NAD+ biosynthetic process from L-aspartate"/>
    <property type="evidence" value="ECO:0007669"/>
    <property type="project" value="TreeGrafter"/>
</dbReference>
<dbReference type="GO" id="GO:0051539">
    <property type="term" value="F:4 iron, 4 sulfur cluster binding"/>
    <property type="evidence" value="ECO:0007669"/>
    <property type="project" value="UniProtKB-KW"/>
</dbReference>
<dbReference type="EC" id="2.5.1.72" evidence="3"/>
<dbReference type="InterPro" id="IPR003473">
    <property type="entry name" value="NadA"/>
</dbReference>
<accession>I2CPY1</accession>
<dbReference type="InterPro" id="IPR036094">
    <property type="entry name" value="NadA_sf"/>
</dbReference>
<reference evidence="11" key="2">
    <citation type="journal article" date="2012" name="Nat. Commun.">
        <title>Draft genome sequence and genetic transformation of the oleaginous alga Nannochloropis gaditana.</title>
        <authorList>
            <person name="Radakovits R."/>
            <person name="Jinkerson R.E."/>
            <person name="Fuerstenberg S.I."/>
            <person name="Tae H."/>
            <person name="Settlage R.E."/>
            <person name="Boore J.L."/>
            <person name="Posewitz M.C."/>
        </authorList>
    </citation>
    <scope>NUCLEOTIDE SEQUENCE</scope>
    <source>
        <strain evidence="11">CCMP526</strain>
    </source>
</reference>
<keyword evidence="8" id="KW-0408">Iron</keyword>
<name>I2CPY1_NANGC</name>
<keyword evidence="4" id="KW-0004">4Fe-4S</keyword>
<dbReference type="EMBL" id="JU970357">
    <property type="protein sequence ID" value="AFJ68964.1"/>
    <property type="molecule type" value="mRNA"/>
</dbReference>
<evidence type="ECO:0000256" key="4">
    <source>
        <dbReference type="ARBA" id="ARBA00022485"/>
    </source>
</evidence>
<keyword evidence="6 11" id="KW-0808">Transferase</keyword>
<keyword evidence="5" id="KW-0662">Pyridine nucleotide biosynthesis</keyword>
<dbReference type="UniPathway" id="UPA00253">
    <property type="reaction ID" value="UER00327"/>
</dbReference>
<dbReference type="Pfam" id="PF02445">
    <property type="entry name" value="NadA"/>
    <property type="match status" value="1"/>
</dbReference>
<evidence type="ECO:0000256" key="7">
    <source>
        <dbReference type="ARBA" id="ARBA00022723"/>
    </source>
</evidence>
<dbReference type="Gene3D" id="3.40.50.10800">
    <property type="entry name" value="NadA-like"/>
    <property type="match status" value="1"/>
</dbReference>
<proteinExistence type="evidence at transcript level"/>
<gene>
    <name evidence="11" type="ORF">NGATSA_3034200</name>
</gene>